<evidence type="ECO:0000313" key="2">
    <source>
        <dbReference type="EMBL" id="SDK76791.1"/>
    </source>
</evidence>
<dbReference type="InterPro" id="IPR029024">
    <property type="entry name" value="TerB-like"/>
</dbReference>
<dbReference type="EMBL" id="FNFH01000008">
    <property type="protein sequence ID" value="SDK76791.1"/>
    <property type="molecule type" value="Genomic_DNA"/>
</dbReference>
<dbReference type="Gene3D" id="1.10.3680.10">
    <property type="entry name" value="TerB-like"/>
    <property type="match status" value="1"/>
</dbReference>
<dbReference type="CDD" id="cd07178">
    <property type="entry name" value="terB_like_YebE"/>
    <property type="match status" value="1"/>
</dbReference>
<dbReference type="Pfam" id="PF04391">
    <property type="entry name" value="DUF533"/>
    <property type="match status" value="1"/>
</dbReference>
<sequence>MRKKLLLGALLGAGTSMLHRRLRGRSLEEPGDSALQPDLGRVPPPVPGRAGTHDAAPAEAFAQAGEAAGTGQRGTAMLVDTAQRVMRQVERDSGCRSDPNDILGEVFSRRRGKFTPGGAGGPGGNRGGWASPGKHMFAFAESDGGGRGEQQADVLLQAMVAAAQADGPLAEEERQNITGTLAGELEDDELEEFRRLLAQPVDMDGVVARVNDPGTALNIYLVTAMTIDENNPREKAHLDTLAAVLGLSETATDAVGQQLGGAT</sequence>
<proteinExistence type="predicted"/>
<organism evidence="2 3">
    <name type="scientific">Microbulbifer yueqingensis</name>
    <dbReference type="NCBI Taxonomy" id="658219"/>
    <lineage>
        <taxon>Bacteria</taxon>
        <taxon>Pseudomonadati</taxon>
        <taxon>Pseudomonadota</taxon>
        <taxon>Gammaproteobacteria</taxon>
        <taxon>Cellvibrionales</taxon>
        <taxon>Microbulbiferaceae</taxon>
        <taxon>Microbulbifer</taxon>
    </lineage>
</organism>
<name>A0A1G9EL84_9GAMM</name>
<accession>A0A1G9EL84</accession>
<feature type="region of interest" description="Disordered" evidence="1">
    <location>
        <begin position="28"/>
        <end position="54"/>
    </location>
</feature>
<evidence type="ECO:0000256" key="1">
    <source>
        <dbReference type="SAM" id="MobiDB-lite"/>
    </source>
</evidence>
<feature type="compositionally biased region" description="Gly residues" evidence="1">
    <location>
        <begin position="115"/>
        <end position="127"/>
    </location>
</feature>
<dbReference type="InterPro" id="IPR007486">
    <property type="entry name" value="YebE"/>
</dbReference>
<protein>
    <submittedName>
        <fullName evidence="2">Uncharacterized protein</fullName>
    </submittedName>
</protein>
<dbReference type="AlphaFoldDB" id="A0A1G9EL84"/>
<gene>
    <name evidence="2" type="ORF">SAMN05216212_3176</name>
</gene>
<dbReference type="Proteomes" id="UP000199305">
    <property type="component" value="Unassembled WGS sequence"/>
</dbReference>
<dbReference type="OrthoDB" id="5459344at2"/>
<feature type="region of interest" description="Disordered" evidence="1">
    <location>
        <begin position="108"/>
        <end position="148"/>
    </location>
</feature>
<dbReference type="STRING" id="658219.SAMN05216212_3176"/>
<dbReference type="RefSeq" id="WP_091516775.1">
    <property type="nucleotide sequence ID" value="NZ_FNFH01000008.1"/>
</dbReference>
<evidence type="ECO:0000313" key="3">
    <source>
        <dbReference type="Proteomes" id="UP000199305"/>
    </source>
</evidence>
<keyword evidence="3" id="KW-1185">Reference proteome</keyword>
<dbReference type="SUPFAM" id="SSF158682">
    <property type="entry name" value="TerB-like"/>
    <property type="match status" value="1"/>
</dbReference>
<reference evidence="3" key="1">
    <citation type="submission" date="2016-10" db="EMBL/GenBank/DDBJ databases">
        <authorList>
            <person name="Varghese N."/>
            <person name="Submissions S."/>
        </authorList>
    </citation>
    <scope>NUCLEOTIDE SEQUENCE [LARGE SCALE GENOMIC DNA]</scope>
    <source>
        <strain evidence="3">CGMCC 1.10658</strain>
    </source>
</reference>